<evidence type="ECO:0000256" key="6">
    <source>
        <dbReference type="ARBA" id="ARBA00023002"/>
    </source>
</evidence>
<dbReference type="GO" id="GO:0005506">
    <property type="term" value="F:iron ion binding"/>
    <property type="evidence" value="ECO:0007669"/>
    <property type="project" value="InterPro"/>
</dbReference>
<organism evidence="13 14">
    <name type="scientific">Anolis carolinensis</name>
    <name type="common">Green anole</name>
    <name type="synonym">American chameleon</name>
    <dbReference type="NCBI Taxonomy" id="28377"/>
    <lineage>
        <taxon>Eukaryota</taxon>
        <taxon>Metazoa</taxon>
        <taxon>Chordata</taxon>
        <taxon>Craniata</taxon>
        <taxon>Vertebrata</taxon>
        <taxon>Euteleostomi</taxon>
        <taxon>Lepidosauria</taxon>
        <taxon>Squamata</taxon>
        <taxon>Bifurcata</taxon>
        <taxon>Unidentata</taxon>
        <taxon>Episquamata</taxon>
        <taxon>Toxicofera</taxon>
        <taxon>Iguania</taxon>
        <taxon>Dactyloidae</taxon>
        <taxon>Anolis</taxon>
    </lineage>
</organism>
<evidence type="ECO:0000256" key="2">
    <source>
        <dbReference type="ARBA" id="ARBA00004370"/>
    </source>
</evidence>
<proteinExistence type="inferred from homology"/>
<dbReference type="HOGENOM" id="CLU_001570_22_0_1"/>
<reference evidence="13" key="3">
    <citation type="submission" date="2025-09" db="UniProtKB">
        <authorList>
            <consortium name="Ensembl"/>
        </authorList>
    </citation>
    <scope>IDENTIFICATION</scope>
</reference>
<comment type="cofactor">
    <cofactor evidence="1 10">
        <name>heme</name>
        <dbReference type="ChEBI" id="CHEBI:30413"/>
    </cofactor>
</comment>
<feature type="binding site" description="axial binding residue" evidence="10">
    <location>
        <position position="478"/>
    </location>
    <ligand>
        <name>heme</name>
        <dbReference type="ChEBI" id="CHEBI:30413"/>
    </ligand>
    <ligandPart>
        <name>Fe</name>
        <dbReference type="ChEBI" id="CHEBI:18248"/>
    </ligandPart>
</feature>
<feature type="transmembrane region" description="Helical" evidence="12">
    <location>
        <begin position="44"/>
        <end position="62"/>
    </location>
</feature>
<evidence type="ECO:0000256" key="7">
    <source>
        <dbReference type="ARBA" id="ARBA00023004"/>
    </source>
</evidence>
<dbReference type="eggNOG" id="KOG0156">
    <property type="taxonomic scope" value="Eukaryota"/>
</dbReference>
<dbReference type="GO" id="GO:0005737">
    <property type="term" value="C:cytoplasm"/>
    <property type="evidence" value="ECO:0000318"/>
    <property type="project" value="GO_Central"/>
</dbReference>
<dbReference type="InterPro" id="IPR036396">
    <property type="entry name" value="Cyt_P450_sf"/>
</dbReference>
<keyword evidence="14" id="KW-1185">Reference proteome</keyword>
<evidence type="ECO:0000256" key="3">
    <source>
        <dbReference type="ARBA" id="ARBA00010617"/>
    </source>
</evidence>
<dbReference type="InterPro" id="IPR017972">
    <property type="entry name" value="Cyt_P450_CS"/>
</dbReference>
<keyword evidence="12" id="KW-1133">Transmembrane helix</keyword>
<accession>H9GV66</accession>
<dbReference type="PRINTS" id="PR00463">
    <property type="entry name" value="EP450I"/>
</dbReference>
<evidence type="ECO:0000313" key="14">
    <source>
        <dbReference type="Proteomes" id="UP000001646"/>
    </source>
</evidence>
<comment type="subcellular location">
    <subcellularLocation>
        <location evidence="2">Membrane</location>
    </subcellularLocation>
</comment>
<dbReference type="GO" id="GO:0006805">
    <property type="term" value="P:xenobiotic metabolic process"/>
    <property type="evidence" value="ECO:0000318"/>
    <property type="project" value="GO_Central"/>
</dbReference>
<keyword evidence="7 10" id="KW-0408">Iron</keyword>
<dbReference type="Gene3D" id="1.10.630.10">
    <property type="entry name" value="Cytochrome P450"/>
    <property type="match status" value="1"/>
</dbReference>
<reference evidence="13" key="1">
    <citation type="submission" date="2009-12" db="EMBL/GenBank/DDBJ databases">
        <title>The Genome Sequence of Anolis carolinensis (Green Anole Lizard).</title>
        <authorList>
            <consortium name="The Genome Sequencing Platform"/>
            <person name="Di Palma F."/>
            <person name="Alfoldi J."/>
            <person name="Heiman D."/>
            <person name="Young S."/>
            <person name="Grabherr M."/>
            <person name="Johnson J."/>
            <person name="Lander E.S."/>
            <person name="Lindblad-Toh K."/>
        </authorList>
    </citation>
    <scope>NUCLEOTIDE SEQUENCE [LARGE SCALE GENOMIC DNA]</scope>
    <source>
        <strain evidence="13">JBL SC #1</strain>
    </source>
</reference>
<keyword evidence="4 10" id="KW-0349">Heme</keyword>
<evidence type="ECO:0000256" key="12">
    <source>
        <dbReference type="SAM" id="Phobius"/>
    </source>
</evidence>
<evidence type="ECO:0000256" key="9">
    <source>
        <dbReference type="ARBA" id="ARBA00023136"/>
    </source>
</evidence>
<keyword evidence="6 11" id="KW-0560">Oxidoreductase</keyword>
<evidence type="ECO:0000256" key="1">
    <source>
        <dbReference type="ARBA" id="ARBA00001971"/>
    </source>
</evidence>
<dbReference type="PRINTS" id="PR00385">
    <property type="entry name" value="P450"/>
</dbReference>
<reference evidence="13" key="2">
    <citation type="submission" date="2025-08" db="UniProtKB">
        <authorList>
            <consortium name="Ensembl"/>
        </authorList>
    </citation>
    <scope>IDENTIFICATION</scope>
</reference>
<evidence type="ECO:0000256" key="8">
    <source>
        <dbReference type="ARBA" id="ARBA00023033"/>
    </source>
</evidence>
<evidence type="ECO:0000256" key="4">
    <source>
        <dbReference type="ARBA" id="ARBA00022617"/>
    </source>
</evidence>
<keyword evidence="9 12" id="KW-0472">Membrane</keyword>
<dbReference type="Pfam" id="PF00067">
    <property type="entry name" value="p450"/>
    <property type="match status" value="1"/>
</dbReference>
<dbReference type="GO" id="GO:0016020">
    <property type="term" value="C:membrane"/>
    <property type="evidence" value="ECO:0007669"/>
    <property type="project" value="UniProtKB-SubCell"/>
</dbReference>
<name>H9GV66_ANOCA</name>
<evidence type="ECO:0000256" key="5">
    <source>
        <dbReference type="ARBA" id="ARBA00022723"/>
    </source>
</evidence>
<sequence>MLCIYMCVRMLAGKRGKNIGPSSFNLFHNWLEKTKEKDDKRMEGTGIFLIVLLVILLLLCFLKQQWSRRHFPPGPLALPVIGGLWRVNFGKGYNAETQIKLAEQYGDIFTLWVGHIPAVSFSGFEAVKEVLIHHSEDFSDRVQTPLLTTISRGKGIVLSNGHVWKQQRRFGLVTLRKLGVGRKSVESQIEEESQQLVEVFAREKGQPFDPALPITNSICNVICAITFGYRFPLEDETFKKIMDAVAFTLAFGLSLFHLLYEIFPWLMKHLPGPHKEALNATEMLLSLAKKEIQEHKEQKSFQEPRDFIDFYLSEIEKRKNDPTFTYDDENLAQDIHDFFIAGTETTATSLKWAILLLANHPDIQDKTYKEIEDVLCSSSFSYQDLKKLPYTNAVLHEIQRSKYPLLFGLPRQTAKDVKMRGFLIPKGTAIVPNLRSLLFAPEHWESPREFNPKHFLDQNGKFVAREEYLAFGAGARVCLGEQLARMEFFIFLVNLMRAFRFQLPPGVKKINEEPRTGLTTPPHPYKVCAVPRCSSLL</sequence>
<comment type="similarity">
    <text evidence="3 11">Belongs to the cytochrome P450 family.</text>
</comment>
<dbReference type="Bgee" id="ENSACAG00000022942">
    <property type="expression patterns" value="Expressed in liver and 1 other cell type or tissue"/>
</dbReference>
<evidence type="ECO:0000313" key="13">
    <source>
        <dbReference type="Ensembl" id="ENSACAP00000021145.3"/>
    </source>
</evidence>
<keyword evidence="12" id="KW-0812">Transmembrane</keyword>
<dbReference type="Proteomes" id="UP000001646">
    <property type="component" value="Unplaced"/>
</dbReference>
<dbReference type="InterPro" id="IPR001128">
    <property type="entry name" value="Cyt_P450"/>
</dbReference>
<evidence type="ECO:0000256" key="10">
    <source>
        <dbReference type="PIRSR" id="PIRSR602401-1"/>
    </source>
</evidence>
<dbReference type="InterPro" id="IPR002401">
    <property type="entry name" value="Cyt_P450_E_grp-I"/>
</dbReference>
<dbReference type="InterPro" id="IPR050182">
    <property type="entry name" value="Cytochrome_P450_fam2"/>
</dbReference>
<dbReference type="PANTHER" id="PTHR24300">
    <property type="entry name" value="CYTOCHROME P450 508A4-RELATED"/>
    <property type="match status" value="1"/>
</dbReference>
<dbReference type="GeneTree" id="ENSGT00940000163166"/>
<dbReference type="GO" id="GO:0020037">
    <property type="term" value="F:heme binding"/>
    <property type="evidence" value="ECO:0000318"/>
    <property type="project" value="GO_Central"/>
</dbReference>
<dbReference type="Ensembl" id="ENSACAT00000025563.3">
    <property type="protein sequence ID" value="ENSACAP00000021145.3"/>
    <property type="gene ID" value="ENSACAG00000036414.1"/>
</dbReference>
<dbReference type="PANTHER" id="PTHR24300:SF134">
    <property type="entry name" value="CYTOCHROME P450, FAMILY 2, SUBFAMILY AB, POLYPEPTIDE 2-RELATED"/>
    <property type="match status" value="1"/>
</dbReference>
<dbReference type="FunFam" id="1.10.630.10:FF:000004">
    <property type="entry name" value="cytochrome P450 2D15 isoform X1"/>
    <property type="match status" value="1"/>
</dbReference>
<dbReference type="AlphaFoldDB" id="H9GV66"/>
<dbReference type="InParanoid" id="H9GV66"/>
<dbReference type="GO" id="GO:0016712">
    <property type="term" value="F:oxidoreductase activity, acting on paired donors, with incorporation or reduction of molecular oxygen, reduced flavin or flavoprotein as one donor, and incorporation of one atom of oxygen"/>
    <property type="evidence" value="ECO:0000318"/>
    <property type="project" value="GO_Central"/>
</dbReference>
<dbReference type="PROSITE" id="PS00086">
    <property type="entry name" value="CYTOCHROME_P450"/>
    <property type="match status" value="1"/>
</dbReference>
<dbReference type="STRING" id="28377.ENSACAP00000021145"/>
<dbReference type="GO" id="GO:0006082">
    <property type="term" value="P:organic acid metabolic process"/>
    <property type="evidence" value="ECO:0000318"/>
    <property type="project" value="GO_Central"/>
</dbReference>
<evidence type="ECO:0000256" key="11">
    <source>
        <dbReference type="RuleBase" id="RU000461"/>
    </source>
</evidence>
<keyword evidence="8 11" id="KW-0503">Monooxygenase</keyword>
<keyword evidence="5 10" id="KW-0479">Metal-binding</keyword>
<dbReference type="SUPFAM" id="SSF48264">
    <property type="entry name" value="Cytochrome P450"/>
    <property type="match status" value="1"/>
</dbReference>
<protein>
    <submittedName>
        <fullName evidence="13">Uncharacterized protein</fullName>
    </submittedName>
</protein>